<proteinExistence type="predicted"/>
<accession>A0A0C1YJ04</accession>
<keyword evidence="3 5" id="KW-0347">Helicase</keyword>
<dbReference type="SUPFAM" id="SSF52540">
    <property type="entry name" value="P-loop containing nucleoside triphosphate hydrolases"/>
    <property type="match status" value="1"/>
</dbReference>
<dbReference type="PANTHER" id="PTHR11274">
    <property type="entry name" value="RAD25/XP-B DNA REPAIR HELICASE"/>
    <property type="match status" value="1"/>
</dbReference>
<keyword evidence="4" id="KW-0067">ATP-binding</keyword>
<dbReference type="SUPFAM" id="SSF56024">
    <property type="entry name" value="Phospholipase D/nuclease"/>
    <property type="match status" value="1"/>
</dbReference>
<dbReference type="SMART" id="SM00490">
    <property type="entry name" value="HELICc"/>
    <property type="match status" value="1"/>
</dbReference>
<dbReference type="Pfam" id="PF00271">
    <property type="entry name" value="Helicase_C"/>
    <property type="match status" value="1"/>
</dbReference>
<dbReference type="InterPro" id="IPR006935">
    <property type="entry name" value="Helicase/UvrB_N"/>
</dbReference>
<dbReference type="InterPro" id="IPR001650">
    <property type="entry name" value="Helicase_C-like"/>
</dbReference>
<dbReference type="EMBL" id="JTHE02000003">
    <property type="protein sequence ID" value="NEV69181.1"/>
    <property type="molecule type" value="Genomic_DNA"/>
</dbReference>
<dbReference type="GO" id="GO:0003677">
    <property type="term" value="F:DNA binding"/>
    <property type="evidence" value="ECO:0007669"/>
    <property type="project" value="InterPro"/>
</dbReference>
<dbReference type="SMART" id="SM00487">
    <property type="entry name" value="DEXDc"/>
    <property type="match status" value="1"/>
</dbReference>
<dbReference type="InterPro" id="IPR050615">
    <property type="entry name" value="ATP-dep_DNA_Helicase"/>
</dbReference>
<keyword evidence="2" id="KW-0378">Hydrolase</keyword>
<keyword evidence="1" id="KW-0547">Nucleotide-binding</keyword>
<sequence>MSLRDLTLRKRYRSGRQDLLRDFYIPCLERSLIYNRAVGYFSSSSLALAAQGLTAFIKAGGRMRLVASPHLSEADIEAIAAGLQQRDAVIEAALTRELSQEFEGVVSDRLACLSWLLAHDRLEIKIAVVKDLQDEGIYHEKLGLFIDAEGNQIAFGGSANESARAYRRNFECITLFWSWRDGDAECIDEMSADFEDLWQNQTPELDVMEFPEAAKRKLLERCPEYPPEVDQEIEADRKAATPSGDYQTVPGVPMLPQALVLRDYQKKAIANWFKNKGRGTLKMATGSGKTITALAIASELYKKCVARNKPLQALLIVCPYRHLVTQWAEESRQFGLQPILAFNQAETWQSELQSQLLALMGGRQPFVTIITTNATLRQDSLQSQLAFLPSLTMIIGDEAHNLGAKNLADSLPDQVKLRLALSATPERYFDEAGTERIFDYFGPVLEPEFTLKDAIQAGALSQYVYHPLLVNLEPEEIERYAELTAAIGRAMGIGGREDNVALERLLFERARLICTAQNKLTTLRSLMADRLATDHTLFYCGDGSIEDETTAESQRQLEAVTDLLKYQLGYAVEPYIAETSLSARADLRYAFERGHVKGLVAIRCLDEGVDIPAIQTAVILASSSNPRQFIQRRGRILRKAPGKNRAELFDMIVVPPDLGREYWEIERRVLKGELTRFVEFADLALNAGEARKALYPLQEKYDLLDL</sequence>
<dbReference type="Pfam" id="PF13091">
    <property type="entry name" value="PLDc_2"/>
    <property type="match status" value="1"/>
</dbReference>
<dbReference type="CDD" id="cd09179">
    <property type="entry name" value="PLDc_N_DEXD_a"/>
    <property type="match status" value="1"/>
</dbReference>
<dbReference type="PANTHER" id="PTHR11274:SF0">
    <property type="entry name" value="GENERAL TRANSCRIPTION AND DNA REPAIR FACTOR IIH HELICASE SUBUNIT XPB"/>
    <property type="match status" value="1"/>
</dbReference>
<dbReference type="GO" id="GO:0005524">
    <property type="term" value="F:ATP binding"/>
    <property type="evidence" value="ECO:0007669"/>
    <property type="project" value="UniProtKB-KW"/>
</dbReference>
<organism evidence="5">
    <name type="scientific">Lyngbya confervoides BDU141951</name>
    <dbReference type="NCBI Taxonomy" id="1574623"/>
    <lineage>
        <taxon>Bacteria</taxon>
        <taxon>Bacillati</taxon>
        <taxon>Cyanobacteriota</taxon>
        <taxon>Cyanophyceae</taxon>
        <taxon>Oscillatoriophycideae</taxon>
        <taxon>Oscillatoriales</taxon>
        <taxon>Microcoleaceae</taxon>
        <taxon>Lyngbya</taxon>
    </lineage>
</organism>
<dbReference type="Gene3D" id="3.40.50.300">
    <property type="entry name" value="P-loop containing nucleotide triphosphate hydrolases"/>
    <property type="match status" value="2"/>
</dbReference>
<dbReference type="GO" id="GO:0004386">
    <property type="term" value="F:helicase activity"/>
    <property type="evidence" value="ECO:0007669"/>
    <property type="project" value="UniProtKB-KW"/>
</dbReference>
<evidence type="ECO:0000313" key="5">
    <source>
        <dbReference type="EMBL" id="NEV69181.1"/>
    </source>
</evidence>
<protein>
    <submittedName>
        <fullName evidence="5">DEAD/DEAH box helicase family protein</fullName>
    </submittedName>
</protein>
<dbReference type="InterPro" id="IPR014001">
    <property type="entry name" value="Helicase_ATP-bd"/>
</dbReference>
<dbReference type="PROSITE" id="PS51192">
    <property type="entry name" value="HELICASE_ATP_BIND_1"/>
    <property type="match status" value="1"/>
</dbReference>
<dbReference type="AlphaFoldDB" id="A0A0C1YJ04"/>
<dbReference type="InterPro" id="IPR025202">
    <property type="entry name" value="PLD-like_dom"/>
</dbReference>
<reference evidence="5" key="1">
    <citation type="submission" date="2014-11" db="EMBL/GenBank/DDBJ databases">
        <authorList>
            <person name="Malar M.C."/>
            <person name="Sen D."/>
            <person name="Tripathy S."/>
        </authorList>
    </citation>
    <scope>NUCLEOTIDE SEQUENCE</scope>
    <source>
        <strain evidence="5">BDU141951</strain>
    </source>
</reference>
<gene>
    <name evidence="5" type="ORF">QQ91_018945</name>
</gene>
<reference evidence="5" key="2">
    <citation type="journal article" date="2015" name="Genome Announc.">
        <title>Draft Genome Sequence of Filamentous Marine Cyanobacterium Lyngbya confervoides Strain BDU141951.</title>
        <authorList>
            <person name="Chandrababunaidu M.M."/>
            <person name="Sen D."/>
            <person name="Tripathy S."/>
        </authorList>
    </citation>
    <scope>NUCLEOTIDE SEQUENCE</scope>
    <source>
        <strain evidence="5">BDU141951</strain>
    </source>
</reference>
<name>A0A0C1YJ04_9CYAN</name>
<dbReference type="CDD" id="cd17926">
    <property type="entry name" value="DEXHc_RE"/>
    <property type="match status" value="1"/>
</dbReference>
<evidence type="ECO:0000256" key="2">
    <source>
        <dbReference type="ARBA" id="ARBA00022801"/>
    </source>
</evidence>
<reference evidence="5" key="3">
    <citation type="submission" date="2020-02" db="EMBL/GenBank/DDBJ databases">
        <authorList>
            <person name="Sarangi A.N."/>
            <person name="Ghosh S."/>
            <person name="Mukherjee M."/>
            <person name="Tripathy S."/>
        </authorList>
    </citation>
    <scope>NUCLEOTIDE SEQUENCE</scope>
    <source>
        <strain evidence="5">BDU141951</strain>
    </source>
</reference>
<evidence type="ECO:0000256" key="1">
    <source>
        <dbReference type="ARBA" id="ARBA00022741"/>
    </source>
</evidence>
<dbReference type="GO" id="GO:0016787">
    <property type="term" value="F:hydrolase activity"/>
    <property type="evidence" value="ECO:0007669"/>
    <property type="project" value="UniProtKB-KW"/>
</dbReference>
<evidence type="ECO:0000256" key="4">
    <source>
        <dbReference type="ARBA" id="ARBA00022840"/>
    </source>
</evidence>
<dbReference type="Gene3D" id="3.30.870.10">
    <property type="entry name" value="Endonuclease Chain A"/>
    <property type="match status" value="1"/>
</dbReference>
<dbReference type="Pfam" id="PF04851">
    <property type="entry name" value="ResIII"/>
    <property type="match status" value="1"/>
</dbReference>
<dbReference type="PROSITE" id="PS51194">
    <property type="entry name" value="HELICASE_CTER"/>
    <property type="match status" value="1"/>
</dbReference>
<comment type="caution">
    <text evidence="5">The sequence shown here is derived from an EMBL/GenBank/DDBJ whole genome shotgun (WGS) entry which is preliminary data.</text>
</comment>
<evidence type="ECO:0000256" key="3">
    <source>
        <dbReference type="ARBA" id="ARBA00022806"/>
    </source>
</evidence>
<dbReference type="InterPro" id="IPR027417">
    <property type="entry name" value="P-loop_NTPase"/>
</dbReference>